<dbReference type="GO" id="GO:0016020">
    <property type="term" value="C:membrane"/>
    <property type="evidence" value="ECO:0007669"/>
    <property type="project" value="TreeGrafter"/>
</dbReference>
<dbReference type="GO" id="GO:0046486">
    <property type="term" value="P:glycerolipid metabolic process"/>
    <property type="evidence" value="ECO:0007669"/>
    <property type="project" value="UniProtKB-ARBA"/>
</dbReference>
<feature type="short sequence motif" description="GXGXXG" evidence="4">
    <location>
        <begin position="32"/>
        <end position="37"/>
    </location>
</feature>
<dbReference type="InterPro" id="IPR016035">
    <property type="entry name" value="Acyl_Trfase/lysoPLipase"/>
</dbReference>
<dbReference type="PROSITE" id="PS51635">
    <property type="entry name" value="PNPLA"/>
    <property type="match status" value="1"/>
</dbReference>
<keyword evidence="2 4" id="KW-0442">Lipid degradation</keyword>
<dbReference type="STRING" id="1367422.A0A178ZUP1"/>
<dbReference type="InterPro" id="IPR002641">
    <property type="entry name" value="PNPLA_dom"/>
</dbReference>
<reference evidence="6 7" key="1">
    <citation type="submission" date="2016-04" db="EMBL/GenBank/DDBJ databases">
        <title>Draft genome of Fonsecaea erecta CBS 125763.</title>
        <authorList>
            <person name="Weiss V.A."/>
            <person name="Vicente V.A."/>
            <person name="Raittz R.T."/>
            <person name="Moreno L.F."/>
            <person name="De Souza E.M."/>
            <person name="Pedrosa F.O."/>
            <person name="Steffens M.B."/>
            <person name="Faoro H."/>
            <person name="Tadra-Sfeir M.Z."/>
            <person name="Najafzadeh M.J."/>
            <person name="Felipe M.S."/>
            <person name="Teixeira M."/>
            <person name="Sun J."/>
            <person name="Xi L."/>
            <person name="Gomes R."/>
            <person name="De Azevedo C.M."/>
            <person name="Salgado C.G."/>
            <person name="Da Silva M.B."/>
            <person name="Nascimento M.F."/>
            <person name="Queiroz-Telles F."/>
            <person name="Attili D.S."/>
            <person name="Gorbushina A."/>
        </authorList>
    </citation>
    <scope>NUCLEOTIDE SEQUENCE [LARGE SCALE GENOMIC DNA]</scope>
    <source>
        <strain evidence="6 7">CBS 125763</strain>
    </source>
</reference>
<dbReference type="GeneID" id="30006885"/>
<dbReference type="AlphaFoldDB" id="A0A178ZUP1"/>
<gene>
    <name evidence="6" type="ORF">AYL99_02715</name>
</gene>
<evidence type="ECO:0000256" key="1">
    <source>
        <dbReference type="ARBA" id="ARBA00022801"/>
    </source>
</evidence>
<protein>
    <recommendedName>
        <fullName evidence="5">PNPLA domain-containing protein</fullName>
    </recommendedName>
</protein>
<dbReference type="GO" id="GO:0047499">
    <property type="term" value="F:calcium-independent phospholipase A2 activity"/>
    <property type="evidence" value="ECO:0007669"/>
    <property type="project" value="TreeGrafter"/>
</dbReference>
<evidence type="ECO:0000313" key="6">
    <source>
        <dbReference type="EMBL" id="OAP63488.1"/>
    </source>
</evidence>
<evidence type="ECO:0000256" key="4">
    <source>
        <dbReference type="PROSITE-ProRule" id="PRU01161"/>
    </source>
</evidence>
<dbReference type="SUPFAM" id="SSF52151">
    <property type="entry name" value="FabD/lysophospholipase-like"/>
    <property type="match status" value="1"/>
</dbReference>
<proteinExistence type="predicted"/>
<dbReference type="Proteomes" id="UP000078343">
    <property type="component" value="Unassembled WGS sequence"/>
</dbReference>
<dbReference type="GO" id="GO:0019369">
    <property type="term" value="P:arachidonate metabolic process"/>
    <property type="evidence" value="ECO:0007669"/>
    <property type="project" value="TreeGrafter"/>
</dbReference>
<feature type="short sequence motif" description="GXSXG" evidence="4">
    <location>
        <begin position="74"/>
        <end position="78"/>
    </location>
</feature>
<sequence length="576" mass="63359">MASASQPGSVVAGNEETRDLDSTGLCLLSLDGGGVRGLSSLYILKGLMTRLNFERQAVGLARVKPCDIFDLIGGTSTGGIIAIMLGRLEMDVDECIKEYKAMMKKVFKNKRSAFFVSITGNVKARFSSKTLETAIKEVLKSKGFKEDDLLLDETNPEAAGKCKVFVCAKSQEGNHIRRLKSYNVQGRQEEDNPRIWEAALATSAAPSFFDPVQIGACSYVDGAIGANNPVSQVEDEAADIWCEETGRVQPLVKCFISVGTGHADFTTIKNSSLRSVAHSIEKVATETKKTDNEFTGRWREHLDSRYFRFNVEEGLHSVRLAEYKQEAVIDAGTRLYLDGHGVKRKVRACVQNLRQKRYEPDRAFCLEQTQLQEAREKTEQRDRERPQLLGTTSEISELMERGDANRRRLHAGAAGDDDELVVVVGGAPAAAAAATTPSSNPIAQESQRIRTHLPEADVDVAPAQPRPGLHGAERMQHVRDAERHGAFAMDHALRSQNAQRVAQMRFYAACVRAREACLLVETGTLQGDALDARRNRTLEDLSVALSELSSFDGMDVAVYEVMASEYSQALSRGGRK</sequence>
<name>A0A178ZUP1_9EURO</name>
<feature type="domain" description="PNPLA" evidence="5">
    <location>
        <begin position="28"/>
        <end position="234"/>
    </location>
</feature>
<dbReference type="RefSeq" id="XP_018696855.1">
    <property type="nucleotide sequence ID" value="XM_018834231.1"/>
</dbReference>
<comment type="caution">
    <text evidence="6">The sequence shown here is derived from an EMBL/GenBank/DDBJ whole genome shotgun (WGS) entry which is preliminary data.</text>
</comment>
<keyword evidence="3 4" id="KW-0443">Lipid metabolism</keyword>
<dbReference type="OrthoDB" id="4161490at2759"/>
<dbReference type="GO" id="GO:0016042">
    <property type="term" value="P:lipid catabolic process"/>
    <property type="evidence" value="ECO:0007669"/>
    <property type="project" value="UniProtKB-UniRule"/>
</dbReference>
<evidence type="ECO:0000259" key="5">
    <source>
        <dbReference type="PROSITE" id="PS51635"/>
    </source>
</evidence>
<dbReference type="CDD" id="cd07216">
    <property type="entry name" value="Pat17_PNPLA8_PNPLA9_like3"/>
    <property type="match status" value="1"/>
</dbReference>
<organism evidence="6 7">
    <name type="scientific">Fonsecaea erecta</name>
    <dbReference type="NCBI Taxonomy" id="1367422"/>
    <lineage>
        <taxon>Eukaryota</taxon>
        <taxon>Fungi</taxon>
        <taxon>Dikarya</taxon>
        <taxon>Ascomycota</taxon>
        <taxon>Pezizomycotina</taxon>
        <taxon>Eurotiomycetes</taxon>
        <taxon>Chaetothyriomycetidae</taxon>
        <taxon>Chaetothyriales</taxon>
        <taxon>Herpotrichiellaceae</taxon>
        <taxon>Fonsecaea</taxon>
    </lineage>
</organism>
<accession>A0A178ZUP1</accession>
<feature type="active site" description="Nucleophile" evidence="4">
    <location>
        <position position="76"/>
    </location>
</feature>
<evidence type="ECO:0000256" key="2">
    <source>
        <dbReference type="ARBA" id="ARBA00022963"/>
    </source>
</evidence>
<feature type="active site" description="Proton acceptor" evidence="4">
    <location>
        <position position="221"/>
    </location>
</feature>
<dbReference type="PANTHER" id="PTHR24185:SF1">
    <property type="entry name" value="CALCIUM-INDEPENDENT PHOSPHOLIPASE A2-GAMMA"/>
    <property type="match status" value="1"/>
</dbReference>
<keyword evidence="7" id="KW-1185">Reference proteome</keyword>
<dbReference type="Pfam" id="PF01734">
    <property type="entry name" value="Patatin"/>
    <property type="match status" value="1"/>
</dbReference>
<dbReference type="PANTHER" id="PTHR24185">
    <property type="entry name" value="CALCIUM-INDEPENDENT PHOSPHOLIPASE A2-GAMMA"/>
    <property type="match status" value="1"/>
</dbReference>
<evidence type="ECO:0000256" key="3">
    <source>
        <dbReference type="ARBA" id="ARBA00023098"/>
    </source>
</evidence>
<evidence type="ECO:0000313" key="7">
    <source>
        <dbReference type="Proteomes" id="UP000078343"/>
    </source>
</evidence>
<dbReference type="Gene3D" id="3.40.1090.10">
    <property type="entry name" value="Cytosolic phospholipase A2 catalytic domain"/>
    <property type="match status" value="1"/>
</dbReference>
<keyword evidence="1 4" id="KW-0378">Hydrolase</keyword>
<feature type="short sequence motif" description="DGA/G" evidence="4">
    <location>
        <begin position="221"/>
        <end position="223"/>
    </location>
</feature>
<dbReference type="EMBL" id="LVYI01000002">
    <property type="protein sequence ID" value="OAP63488.1"/>
    <property type="molecule type" value="Genomic_DNA"/>
</dbReference>